<feature type="region of interest" description="Disordered" evidence="2">
    <location>
        <begin position="1101"/>
        <end position="1168"/>
    </location>
</feature>
<evidence type="ECO:0000256" key="1">
    <source>
        <dbReference type="SAM" id="Coils"/>
    </source>
</evidence>
<feature type="compositionally biased region" description="Low complexity" evidence="2">
    <location>
        <begin position="25"/>
        <end position="41"/>
    </location>
</feature>
<feature type="compositionally biased region" description="Basic residues" evidence="2">
    <location>
        <begin position="786"/>
        <end position="799"/>
    </location>
</feature>
<reference evidence="3 4" key="1">
    <citation type="journal article" date="2019" name="Sci. Rep.">
        <title>Nanopore sequencing improves the draft genome of the human pathogenic amoeba Naegleria fowleri.</title>
        <authorList>
            <person name="Liechti N."/>
            <person name="Schurch N."/>
            <person name="Bruggmann R."/>
            <person name="Wittwer M."/>
        </authorList>
    </citation>
    <scope>NUCLEOTIDE SEQUENCE [LARGE SCALE GENOMIC DNA]</scope>
    <source>
        <strain evidence="3 4">ATCC 30894</strain>
    </source>
</reference>
<feature type="compositionally biased region" description="Basic and acidic residues" evidence="2">
    <location>
        <begin position="1289"/>
        <end position="1313"/>
    </location>
</feature>
<feature type="coiled-coil region" evidence="1">
    <location>
        <begin position="692"/>
        <end position="726"/>
    </location>
</feature>
<comment type="caution">
    <text evidence="3">The sequence shown here is derived from an EMBL/GenBank/DDBJ whole genome shotgun (WGS) entry which is preliminary data.</text>
</comment>
<feature type="compositionally biased region" description="Polar residues" evidence="2">
    <location>
        <begin position="63"/>
        <end position="96"/>
    </location>
</feature>
<proteinExistence type="predicted"/>
<keyword evidence="4" id="KW-1185">Reference proteome</keyword>
<feature type="compositionally biased region" description="Basic and acidic residues" evidence="2">
    <location>
        <begin position="1013"/>
        <end position="1036"/>
    </location>
</feature>
<feature type="compositionally biased region" description="Polar residues" evidence="2">
    <location>
        <begin position="380"/>
        <end position="397"/>
    </location>
</feature>
<keyword evidence="1" id="KW-0175">Coiled coil</keyword>
<feature type="compositionally biased region" description="Low complexity" evidence="2">
    <location>
        <begin position="410"/>
        <end position="419"/>
    </location>
</feature>
<dbReference type="OrthoDB" id="1927454at2759"/>
<dbReference type="EMBL" id="VFQX01000003">
    <property type="protein sequence ID" value="KAF0984374.1"/>
    <property type="molecule type" value="Genomic_DNA"/>
</dbReference>
<feature type="compositionally biased region" description="Polar residues" evidence="2">
    <location>
        <begin position="1037"/>
        <end position="1061"/>
    </location>
</feature>
<sequence length="1618" mass="184402">MQEKGLGMSTHKKAPTPSTTYRTNSSSSCRATTPTTTSTGTCRNNNLEHTSSTEILPRRKKNSNVPPTMTLISSNESSKFTTSQSVYNSSPTPNDFSESHSKLAQLDSEVPTNNFSPENHLNITMNREEEPNDETTSDNSSIQLSSNGNSPTSSRTTTTRAWSPIKKVGGTFEENVAATLQQCSRFETSSRMVRVQGPCVEVPSDHVGYSETLHNYRAPPIQAWNEEGETIINTSTLSAVVLIPSVTPTPEEFEEGEDEVHGARDSPLVISARSISPIPKRVNTNENTITDTNTNEKTTETREEIGHENNSHDQENIENQQKEDEKELMLSSIESLRAPSSLNVTQQQTAPHQNSEAQQPPHQTNQTIVKTLLLDGTSIENSYSRKNPSPTIRSTSPVKLIQVPKKSPANNNNTSNIKNRNTHRKKTAETQFNSSESSEDNNNGQRVLDLDPKAAKELVNSGVALNPELSQETLQKLEYLSERHFMTNIDLTNFRKSGISASAKTNLLSDAQLKKALRSAFEINDDSYVGVITEMADKASSNVNALVQLIPPSRIPKEYHVYSNSPIYEGLVKEGKFDYNEKGHYWEKLVFPSANPSKRVEVYLLAKAMDTMLKKARKEDKQRDQSSEDYYKSIVENMNKSFVVHLHSLFEVSRQVFATCVERGVILQRIHRYFEEFFEITRTLLQGERKKSNELKIVMEQYEKIVKEVNEEKSSMKQELEKILDKTAAVVAENEEYQKKISLLPKYELVMNLLQNKKKWEDFVNDYGVLDEDFFGEEGNNDHEKQHNRKEHAPRRKKSKTVEGNSVDGNYSSQQEKSFMRMMKLLFTNIKDTVSNVLELSTYFSTLGSGYQLRTTIESERLNSTETDSQTVAQNVLNLVYDINSRLGEIRRVGKRHQDLLAKIILVESGTQTERDPSKRPIKVKLVPFDLEDRVKVVFFDARDNTQISFHTQELLQRKEDVITNLQDQIKQLKQELANERAYSEKLQSEIRVKNDIILRNDIQVEMNQLKEDRRKKELEEQRKRELANRKKDVNKPQENISNAQPIAPIQSSVSGNDEQFSPSSSSAQKQASIPEQPISTTSLPSQEQKPIEVAMRVNNNSSEPVHSKSPRPPNSSRTSQHNDTRKSQQFPTKNDPKTPNNKPTQKTNKTDAQKNTAAEPNVNRNNISVDEAHHDYALNSSRNHDNELYEDEYIDKDLKSNDLMNASNRVTNQISSTNKPLPSSRTTKPLNSDEKPKEIKKSITNSYDNSSSATTKTNVQHTNHSKFNNDHNNPNNNPLEESTGIERAYTKEELPPREVTKRTPRQTRYDDKRLSPRNVVPQADLVSSYVQTDETMFSGESISMDDLHVKPYNIGVVRKLNQVEQYRAKLKPKNQRMMELMTKLKNRDKERTKSLPWLLKFMYGIYKSKLIAFLSDVEKRYITIPEFIFEHLKHIYGTNKLVDEYALALLASVSRYSKKDRRVELFSKFINEDWNVNIVNFYLKVWKACEDSKVGPEFGYGRPGDDGATPHYVSRIRCMHVLNSLRGEIAPILSSIMRELDIRCITTAEDEYYRALNFAGYRIQDLNPMEQWGVSEAIARQKILKVDFFFIVCEAIANYMISTGTVDLPSCDILPQL</sequence>
<dbReference type="VEuPathDB" id="AmoebaDB:NfTy_003870"/>
<feature type="compositionally biased region" description="Low complexity" evidence="2">
    <location>
        <begin position="433"/>
        <end position="443"/>
    </location>
</feature>
<feature type="compositionally biased region" description="Polar residues" evidence="2">
    <location>
        <begin position="802"/>
        <end position="812"/>
    </location>
</feature>
<feature type="region of interest" description="Disordered" evidence="2">
    <location>
        <begin position="1212"/>
        <end position="1313"/>
    </location>
</feature>
<feature type="region of interest" description="Disordered" evidence="2">
    <location>
        <begin position="1"/>
        <end position="162"/>
    </location>
</feature>
<feature type="compositionally biased region" description="Polar residues" evidence="2">
    <location>
        <begin position="1154"/>
        <end position="1168"/>
    </location>
</feature>
<feature type="region of interest" description="Disordered" evidence="2">
    <location>
        <begin position="340"/>
        <end position="363"/>
    </location>
</feature>
<feature type="compositionally biased region" description="Basic and acidic residues" evidence="2">
    <location>
        <begin position="1232"/>
        <end position="1242"/>
    </location>
</feature>
<accession>A0A6A5CCT3</accession>
<evidence type="ECO:0000313" key="3">
    <source>
        <dbReference type="EMBL" id="KAF0984374.1"/>
    </source>
</evidence>
<feature type="region of interest" description="Disordered" evidence="2">
    <location>
        <begin position="778"/>
        <end position="812"/>
    </location>
</feature>
<dbReference type="VEuPathDB" id="AmoebaDB:NF0002060"/>
<feature type="compositionally biased region" description="Polar residues" evidence="2">
    <location>
        <begin position="1128"/>
        <end position="1148"/>
    </location>
</feature>
<dbReference type="PANTHER" id="PTHR34894:SF5">
    <property type="entry name" value="EF-HAND DOMAIN-CONTAINING PROTEIN"/>
    <property type="match status" value="1"/>
</dbReference>
<evidence type="ECO:0000313" key="4">
    <source>
        <dbReference type="Proteomes" id="UP000444721"/>
    </source>
</evidence>
<name>A0A6A5CCT3_NAEFO</name>
<feature type="compositionally biased region" description="Polar residues" evidence="2">
    <location>
        <begin position="1078"/>
        <end position="1089"/>
    </location>
</feature>
<organism evidence="3 4">
    <name type="scientific">Naegleria fowleri</name>
    <name type="common">Brain eating amoeba</name>
    <dbReference type="NCBI Taxonomy" id="5763"/>
    <lineage>
        <taxon>Eukaryota</taxon>
        <taxon>Discoba</taxon>
        <taxon>Heterolobosea</taxon>
        <taxon>Tetramitia</taxon>
        <taxon>Eutetramitia</taxon>
        <taxon>Vahlkampfiidae</taxon>
        <taxon>Naegleria</taxon>
    </lineage>
</organism>
<dbReference type="Proteomes" id="UP000444721">
    <property type="component" value="Unassembled WGS sequence"/>
</dbReference>
<feature type="compositionally biased region" description="Polar residues" evidence="2">
    <location>
        <begin position="42"/>
        <end position="54"/>
    </location>
</feature>
<protein>
    <submittedName>
        <fullName evidence="3">Uncharacterized protein</fullName>
    </submittedName>
</protein>
<feature type="compositionally biased region" description="Polar residues" evidence="2">
    <location>
        <begin position="1212"/>
        <end position="1231"/>
    </location>
</feature>
<evidence type="ECO:0000256" key="2">
    <source>
        <dbReference type="SAM" id="MobiDB-lite"/>
    </source>
</evidence>
<feature type="compositionally biased region" description="Low complexity" evidence="2">
    <location>
        <begin position="1062"/>
        <end position="1073"/>
    </location>
</feature>
<feature type="region of interest" description="Disordered" evidence="2">
    <location>
        <begin position="250"/>
        <end position="328"/>
    </location>
</feature>
<feature type="compositionally biased region" description="Basic and acidic residues" evidence="2">
    <location>
        <begin position="297"/>
        <end position="328"/>
    </location>
</feature>
<dbReference type="OMA" id="FINEDWN"/>
<feature type="compositionally biased region" description="Polar residues" evidence="2">
    <location>
        <begin position="1243"/>
        <end position="1267"/>
    </location>
</feature>
<feature type="compositionally biased region" description="Polar residues" evidence="2">
    <location>
        <begin position="110"/>
        <end position="125"/>
    </location>
</feature>
<feature type="compositionally biased region" description="Low complexity" evidence="2">
    <location>
        <begin position="145"/>
        <end position="160"/>
    </location>
</feature>
<dbReference type="VEuPathDB" id="AmoebaDB:FDP41_007551"/>
<feature type="region of interest" description="Disordered" evidence="2">
    <location>
        <begin position="1013"/>
        <end position="1089"/>
    </location>
</feature>
<feature type="compositionally biased region" description="Low complexity" evidence="2">
    <location>
        <begin position="284"/>
        <end position="296"/>
    </location>
</feature>
<dbReference type="GeneID" id="68114769"/>
<dbReference type="PANTHER" id="PTHR34894">
    <property type="entry name" value="SAM-DEPENDENT METHYLTRANSFERASE RSMI, CONSERVED SITE"/>
    <property type="match status" value="1"/>
</dbReference>
<gene>
    <name evidence="3" type="ORF">FDP41_007551</name>
</gene>
<dbReference type="RefSeq" id="XP_044569087.1">
    <property type="nucleotide sequence ID" value="XM_044711309.1"/>
</dbReference>
<feature type="region of interest" description="Disordered" evidence="2">
    <location>
        <begin position="380"/>
        <end position="446"/>
    </location>
</feature>